<dbReference type="SUPFAM" id="SSF52540">
    <property type="entry name" value="P-loop containing nucleoside triphosphate hydrolases"/>
    <property type="match status" value="2"/>
</dbReference>
<evidence type="ECO:0000256" key="1">
    <source>
        <dbReference type="ARBA" id="ARBA00004202"/>
    </source>
</evidence>
<keyword evidence="11" id="KW-1185">Reference proteome</keyword>
<dbReference type="PANTHER" id="PTHR43297:SF2">
    <property type="entry name" value="DIPEPTIDE TRANSPORT ATP-BINDING PROTEIN DPPD"/>
    <property type="match status" value="1"/>
</dbReference>
<dbReference type="NCBIfam" id="TIGR01727">
    <property type="entry name" value="oligo_HPY"/>
    <property type="match status" value="2"/>
</dbReference>
<organism evidence="10 11">
    <name type="scientific">Cohnella cellulosilytica</name>
    <dbReference type="NCBI Taxonomy" id="986710"/>
    <lineage>
        <taxon>Bacteria</taxon>
        <taxon>Bacillati</taxon>
        <taxon>Bacillota</taxon>
        <taxon>Bacilli</taxon>
        <taxon>Bacillales</taxon>
        <taxon>Paenibacillaceae</taxon>
        <taxon>Cohnella</taxon>
    </lineage>
</organism>
<dbReference type="GO" id="GO:0005524">
    <property type="term" value="F:ATP binding"/>
    <property type="evidence" value="ECO:0007669"/>
    <property type="project" value="UniProtKB-KW"/>
</dbReference>
<evidence type="ECO:0000256" key="6">
    <source>
        <dbReference type="ARBA" id="ARBA00022840"/>
    </source>
</evidence>
<feature type="domain" description="ABC transporter" evidence="9">
    <location>
        <begin position="365"/>
        <end position="614"/>
    </location>
</feature>
<dbReference type="EMBL" id="JBHTAI010000011">
    <property type="protein sequence ID" value="MFC7150481.1"/>
    <property type="molecule type" value="Genomic_DNA"/>
</dbReference>
<dbReference type="Pfam" id="PF00005">
    <property type="entry name" value="ABC_tran"/>
    <property type="match status" value="2"/>
</dbReference>
<evidence type="ECO:0000256" key="5">
    <source>
        <dbReference type="ARBA" id="ARBA00022741"/>
    </source>
</evidence>
<proteinExistence type="inferred from homology"/>
<dbReference type="CDD" id="cd03257">
    <property type="entry name" value="ABC_NikE_OppD_transporters"/>
    <property type="match status" value="2"/>
</dbReference>
<evidence type="ECO:0000256" key="3">
    <source>
        <dbReference type="ARBA" id="ARBA00022448"/>
    </source>
</evidence>
<dbReference type="InterPro" id="IPR013563">
    <property type="entry name" value="Oligopep_ABC_C"/>
</dbReference>
<keyword evidence="5" id="KW-0547">Nucleotide-binding</keyword>
<dbReference type="InterPro" id="IPR017871">
    <property type="entry name" value="ABC_transporter-like_CS"/>
</dbReference>
<keyword evidence="4" id="KW-1003">Cell membrane</keyword>
<gene>
    <name evidence="10" type="ORF">ACFQMJ_18270</name>
</gene>
<evidence type="ECO:0000256" key="7">
    <source>
        <dbReference type="ARBA" id="ARBA00023136"/>
    </source>
</evidence>
<comment type="subcellular location">
    <subcellularLocation>
        <location evidence="1">Cell membrane</location>
        <topology evidence="1">Peripheral membrane protein</topology>
    </subcellularLocation>
</comment>
<dbReference type="PANTHER" id="PTHR43297">
    <property type="entry name" value="OLIGOPEPTIDE TRANSPORT ATP-BINDING PROTEIN APPD"/>
    <property type="match status" value="1"/>
</dbReference>
<evidence type="ECO:0000313" key="11">
    <source>
        <dbReference type="Proteomes" id="UP001596378"/>
    </source>
</evidence>
<evidence type="ECO:0000256" key="8">
    <source>
        <dbReference type="SAM" id="MobiDB-lite"/>
    </source>
</evidence>
<evidence type="ECO:0000313" key="10">
    <source>
        <dbReference type="EMBL" id="MFC7150481.1"/>
    </source>
</evidence>
<sequence length="682" mass="74604">MSNDEVLLSVEDLHTHFLTERGTVRAVNGVSFQLRQGERLAIVGESGSGKSAMAMSLLQLVSHPGKIVSGSVRLEGRDLLRLSERQLNELRGGTIGTVFQDPMTSLDPVMTIEDQLVSTIRRHLRLDRRQASRRAVELLRQVGIPDPELRVRSYPFELSGGMRQRVLIAMALSCDPKLILADEPTTALDVTIQAQIIELLQQISVTTGCAMLFITHDLGLVARFAQKVAVMYAGRIVEFGTVEEIFASPQHPYTQSLLRTIPSADGVRMKRLLQIDGFPPDMRLPIPGCSFAKRCPAATSACEAGSPELTPRSATHSAACFVSGGMAQLNALETASSREPEPAPVAAAAAGPERPDSGEPVRPVLELRSLKKHFASAPSFLKKRRVVRAVDGIDISLHPGETLGVVGESGCGKSTMARLLLRLEEPSDGSIIVEGVDIAHLKGEQLRAFRSKVQMVFQDPYSSFNPKMTIRSIIGEPLHVMKVGTPEEREKRIRELIMTVGLDISYLDRYPNQLSGGQRQRIGIARALALSPSIIVADEPTSALDVSVRAQVINLLVELRDRLGISIVFISHDLSVVRHISDKIAVMYLGKVVEFGLSEEVFRHPKHPYTKALLDAAPIPDPQLEKQRGIELLKGELPSPANPPQGCRFSTRCPLASDRCREEMPPLDPVGDSRQVACFYAS</sequence>
<evidence type="ECO:0000256" key="4">
    <source>
        <dbReference type="ARBA" id="ARBA00022475"/>
    </source>
</evidence>
<evidence type="ECO:0000259" key="9">
    <source>
        <dbReference type="PROSITE" id="PS50893"/>
    </source>
</evidence>
<feature type="domain" description="ABC transporter" evidence="9">
    <location>
        <begin position="8"/>
        <end position="258"/>
    </location>
</feature>
<dbReference type="Proteomes" id="UP001596378">
    <property type="component" value="Unassembled WGS sequence"/>
</dbReference>
<dbReference type="InterPro" id="IPR003593">
    <property type="entry name" value="AAA+_ATPase"/>
</dbReference>
<dbReference type="InterPro" id="IPR050388">
    <property type="entry name" value="ABC_Ni/Peptide_Import"/>
</dbReference>
<dbReference type="InterPro" id="IPR003439">
    <property type="entry name" value="ABC_transporter-like_ATP-bd"/>
</dbReference>
<dbReference type="PROSITE" id="PS00211">
    <property type="entry name" value="ABC_TRANSPORTER_1"/>
    <property type="match status" value="2"/>
</dbReference>
<dbReference type="SMART" id="SM00382">
    <property type="entry name" value="AAA"/>
    <property type="match status" value="2"/>
</dbReference>
<keyword evidence="6 10" id="KW-0067">ATP-binding</keyword>
<name>A0ABW2FED5_9BACL</name>
<evidence type="ECO:0000256" key="2">
    <source>
        <dbReference type="ARBA" id="ARBA00005417"/>
    </source>
</evidence>
<protein>
    <submittedName>
        <fullName evidence="10">Dipeptide ABC transporter ATP-binding protein</fullName>
    </submittedName>
</protein>
<dbReference type="InterPro" id="IPR027417">
    <property type="entry name" value="P-loop_NTPase"/>
</dbReference>
<reference evidence="11" key="1">
    <citation type="journal article" date="2019" name="Int. J. Syst. Evol. Microbiol.">
        <title>The Global Catalogue of Microorganisms (GCM) 10K type strain sequencing project: providing services to taxonomists for standard genome sequencing and annotation.</title>
        <authorList>
            <consortium name="The Broad Institute Genomics Platform"/>
            <consortium name="The Broad Institute Genome Sequencing Center for Infectious Disease"/>
            <person name="Wu L."/>
            <person name="Ma J."/>
        </authorList>
    </citation>
    <scope>NUCLEOTIDE SEQUENCE [LARGE SCALE GENOMIC DNA]</scope>
    <source>
        <strain evidence="11">KCTC 12907</strain>
    </source>
</reference>
<keyword evidence="7" id="KW-0472">Membrane</keyword>
<dbReference type="RefSeq" id="WP_378052876.1">
    <property type="nucleotide sequence ID" value="NZ_JBHMDN010000069.1"/>
</dbReference>
<comment type="caution">
    <text evidence="10">The sequence shown here is derived from an EMBL/GenBank/DDBJ whole genome shotgun (WGS) entry which is preliminary data.</text>
</comment>
<comment type="similarity">
    <text evidence="2">Belongs to the ABC transporter superfamily.</text>
</comment>
<dbReference type="NCBIfam" id="NF007739">
    <property type="entry name" value="PRK10419.1"/>
    <property type="match status" value="2"/>
</dbReference>
<dbReference type="PROSITE" id="PS50893">
    <property type="entry name" value="ABC_TRANSPORTER_2"/>
    <property type="match status" value="2"/>
</dbReference>
<keyword evidence="3" id="KW-0813">Transport</keyword>
<feature type="region of interest" description="Disordered" evidence="8">
    <location>
        <begin position="334"/>
        <end position="361"/>
    </location>
</feature>
<accession>A0ABW2FED5</accession>
<dbReference type="Gene3D" id="3.40.50.300">
    <property type="entry name" value="P-loop containing nucleotide triphosphate hydrolases"/>
    <property type="match status" value="2"/>
</dbReference>
<dbReference type="Pfam" id="PF08352">
    <property type="entry name" value="oligo_HPY"/>
    <property type="match status" value="2"/>
</dbReference>
<dbReference type="NCBIfam" id="NF008453">
    <property type="entry name" value="PRK11308.1"/>
    <property type="match status" value="2"/>
</dbReference>